<dbReference type="Proteomes" id="UP001642409">
    <property type="component" value="Unassembled WGS sequence"/>
</dbReference>
<feature type="compositionally biased region" description="Polar residues" evidence="2">
    <location>
        <begin position="1294"/>
        <end position="1313"/>
    </location>
</feature>
<comment type="caution">
    <text evidence="3">The sequence shown here is derived from an EMBL/GenBank/DDBJ whole genome shotgun (WGS) entry which is preliminary data.</text>
</comment>
<feature type="region of interest" description="Disordered" evidence="2">
    <location>
        <begin position="876"/>
        <end position="899"/>
    </location>
</feature>
<protein>
    <submittedName>
        <fullName evidence="3">Uncharacterized protein</fullName>
    </submittedName>
</protein>
<keyword evidence="5" id="KW-1185">Reference proteome</keyword>
<feature type="coiled-coil region" evidence="1">
    <location>
        <begin position="209"/>
        <end position="243"/>
    </location>
</feature>
<sequence>MLQIVEQNQAASISIKQQLQRILLDKNDTLEKSINEQLQKAFISVEFAIRQNPLYVMFEEKLNCNPLTDHQSPKDVYPLFEQQISNIKQVIFTSLTGTIMLSNQQAYQNITAAYEEQDLLIYNLITMVSKHDNLLNKLELVKNEQNEQIINQLTKMKWELFKAHQQIKEKKTIGMTYQYLGDNMEIPTDKLSEDPAELIRKYQLINKLYMDLQAVLQKQTDDNKDLQQIIMNLKLELHENQQKTKLNEDHNNLLSQRLKSKQTTEIKTDNQDNETQTENKTEQNTVEDKGIQVIQSYAAQKQQLIEAKKKMNDYVYVGNMKRNSSSLNKIITQQQLQINVEKVEIEPSHSFDEETEKDYIFTGVQVYSYGNDNDVHLIQGLQSNTKKKAKDLNKYIPSKLEFQEITEDVQVEDKKNKTTDKTIKQRYKDMVKRDASIEVEVENMIKRRKQEQILASESLKMLENNNSQPNNTKTKITKPAKGDKFDTKQIKALVPKGKKILQNEYSKSVDFGDSTDQQYNLNLIKKLQIQLQALEQQDPKKIIQSDQQAEQIQHNSSQNHIQEPRVIFTEPKKFTFTVENSTQTFDQSSWGFKKTRSEQLKSVFRPTLVESEFQTLEEQKVPIETKGIQTDENNVQLISQVQLEKIYIQVQDEIKSKTETLIQQVEAKSELSEKQELRDTPTDLKKYNESQTLVPHNSYLVDNKNEIGKNINQIQNTKPKLNMTDIKYQTLIILQQKAVSSQGTRELQSKESSRIQSQILTNSNQDNQDKEQTKFNNPDKQEVEQINKFEQIKESEVVKINEQEPIKQDEVQLYTNESQITSNKQEQDQTNQKEFQFDTEIKDEIQILQEQLNMMQNGNNNVLDELNKQLDDKQQDNNENTHIQNNEVDKNQQQNNDNKNKTNTEIFMINMSTQTVEIHTKPALNTQILDQSKFIENPLINLQQFQICSQYLIDNGQKIVLKQHFNNFSSDAQEMIVKQQNESQIKNIPNQQQEIQQTNSQNYQLTFIQVFSQQYYANQLYFESQQLLTNKNIDQNKSTNLQQTKMTRVIQSTDQQQGEENIKLKENINNTQVVHNYDNNIKYYEQANNQSTPKQNTIQSIQINQISQGTKNILLNNIPIVYSSYLPQSDSYSLQTDSNKVQLLVDKEMMTDMGISILQQSNQDVVVNQLIQNVADKKLEIAMQEIGIQLEIQDTQYQFHEQLQKLDIREVGIQVDGKDHETDITDFSLVKQFIELQEKQIKEEIQDQYQNIRKFQQNIDQDNQKQAAQPKKAEQPKMLLKPIKSILKSDKTIQEQTNKPEINNRSNKFDNTFKNSIISDQSRKSKDESDFTDNQQLLGFRREQKLNNQSQIIQNIKNHGKNQNTPNVQPKLQAIDNIIQSPIQNNLLPLAQSTPVIKLGESSKLLSFVQQPLDSVNKSILEAVFQQFRPTLPNPKVQIDQTHKTYINNQQFDMKLEGNHIFTKNNTQFKPQNWFVKENNIIDPYGAILNSRGEILDENQKPIVNYINYIEKKQWQILQKLDEHPTVKNILNSSASIFSQRMFEKIIWQDYKKQQLQEFWRGVDFIEFMKKEHARLDKSTGIEYFERSPSPSQAEQRKLPKLYQSVTQSILRSPSELSFTSEQLLLLSPSIKNTWTNDNENPVNTSIMSDYKQPQLQLSKNKMGAKPITRATNRMYNELMTVAAREGESKTIKFK</sequence>
<reference evidence="4 5" key="2">
    <citation type="submission" date="2024-07" db="EMBL/GenBank/DDBJ databases">
        <authorList>
            <person name="Akdeniz Z."/>
        </authorList>
    </citation>
    <scope>NUCLEOTIDE SEQUENCE [LARGE SCALE GENOMIC DNA]</scope>
</reference>
<gene>
    <name evidence="3" type="ORF">HINF_LOCUS34379</name>
    <name evidence="4" type="ORF">HINF_LOCUS44138</name>
</gene>
<reference evidence="3" key="1">
    <citation type="submission" date="2023-06" db="EMBL/GenBank/DDBJ databases">
        <authorList>
            <person name="Kurt Z."/>
        </authorList>
    </citation>
    <scope>NUCLEOTIDE SEQUENCE</scope>
</reference>
<feature type="region of interest" description="Disordered" evidence="2">
    <location>
        <begin position="257"/>
        <end position="285"/>
    </location>
</feature>
<evidence type="ECO:0000256" key="1">
    <source>
        <dbReference type="SAM" id="Coils"/>
    </source>
</evidence>
<evidence type="ECO:0000313" key="5">
    <source>
        <dbReference type="Proteomes" id="UP001642409"/>
    </source>
</evidence>
<name>A0AA86U9R0_9EUKA</name>
<proteinExistence type="predicted"/>
<feature type="compositionally biased region" description="Basic and acidic residues" evidence="2">
    <location>
        <begin position="767"/>
        <end position="779"/>
    </location>
</feature>
<evidence type="ECO:0000313" key="4">
    <source>
        <dbReference type="EMBL" id="CAL6050956.1"/>
    </source>
</evidence>
<dbReference type="EMBL" id="CAXDID020000186">
    <property type="protein sequence ID" value="CAL6050956.1"/>
    <property type="molecule type" value="Genomic_DNA"/>
</dbReference>
<feature type="compositionally biased region" description="Polar residues" evidence="2">
    <location>
        <begin position="754"/>
        <end position="766"/>
    </location>
</feature>
<keyword evidence="1" id="KW-0175">Coiled coil</keyword>
<dbReference type="EMBL" id="CATOUU010000764">
    <property type="protein sequence ID" value="CAI9946734.1"/>
    <property type="molecule type" value="Genomic_DNA"/>
</dbReference>
<feature type="region of interest" description="Disordered" evidence="2">
    <location>
        <begin position="1259"/>
        <end position="1313"/>
    </location>
</feature>
<evidence type="ECO:0000313" key="3">
    <source>
        <dbReference type="EMBL" id="CAI9946734.1"/>
    </source>
</evidence>
<accession>A0AA86U9R0</accession>
<evidence type="ECO:0000256" key="2">
    <source>
        <dbReference type="SAM" id="MobiDB-lite"/>
    </source>
</evidence>
<organism evidence="3">
    <name type="scientific">Hexamita inflata</name>
    <dbReference type="NCBI Taxonomy" id="28002"/>
    <lineage>
        <taxon>Eukaryota</taxon>
        <taxon>Metamonada</taxon>
        <taxon>Diplomonadida</taxon>
        <taxon>Hexamitidae</taxon>
        <taxon>Hexamitinae</taxon>
        <taxon>Hexamita</taxon>
    </lineage>
</organism>
<feature type="region of interest" description="Disordered" evidence="2">
    <location>
        <begin position="742"/>
        <end position="779"/>
    </location>
</feature>